<proteinExistence type="predicted"/>
<sequence length="52" mass="6094">MKTRHSTEGVNKLIHYSSLILLQFHNNAHLFSSQHFIISHLNCSYTLHFTPE</sequence>
<name>A0A5B7ELX6_PORTR</name>
<organism evidence="1 2">
    <name type="scientific">Portunus trituberculatus</name>
    <name type="common">Swimming crab</name>
    <name type="synonym">Neptunus trituberculatus</name>
    <dbReference type="NCBI Taxonomy" id="210409"/>
    <lineage>
        <taxon>Eukaryota</taxon>
        <taxon>Metazoa</taxon>
        <taxon>Ecdysozoa</taxon>
        <taxon>Arthropoda</taxon>
        <taxon>Crustacea</taxon>
        <taxon>Multicrustacea</taxon>
        <taxon>Malacostraca</taxon>
        <taxon>Eumalacostraca</taxon>
        <taxon>Eucarida</taxon>
        <taxon>Decapoda</taxon>
        <taxon>Pleocyemata</taxon>
        <taxon>Brachyura</taxon>
        <taxon>Eubrachyura</taxon>
        <taxon>Portunoidea</taxon>
        <taxon>Portunidae</taxon>
        <taxon>Portuninae</taxon>
        <taxon>Portunus</taxon>
    </lineage>
</organism>
<accession>A0A5B7ELX6</accession>
<protein>
    <submittedName>
        <fullName evidence="1">Uncharacterized protein</fullName>
    </submittedName>
</protein>
<comment type="caution">
    <text evidence="1">The sequence shown here is derived from an EMBL/GenBank/DDBJ whole genome shotgun (WGS) entry which is preliminary data.</text>
</comment>
<evidence type="ECO:0000313" key="2">
    <source>
        <dbReference type="Proteomes" id="UP000324222"/>
    </source>
</evidence>
<evidence type="ECO:0000313" key="1">
    <source>
        <dbReference type="EMBL" id="MPC34196.1"/>
    </source>
</evidence>
<gene>
    <name evidence="1" type="ORF">E2C01_027580</name>
</gene>
<dbReference type="Proteomes" id="UP000324222">
    <property type="component" value="Unassembled WGS sequence"/>
</dbReference>
<dbReference type="AlphaFoldDB" id="A0A5B7ELX6"/>
<reference evidence="1 2" key="1">
    <citation type="submission" date="2019-05" db="EMBL/GenBank/DDBJ databases">
        <title>Another draft genome of Portunus trituberculatus and its Hox gene families provides insights of decapod evolution.</title>
        <authorList>
            <person name="Jeong J.-H."/>
            <person name="Song I."/>
            <person name="Kim S."/>
            <person name="Choi T."/>
            <person name="Kim D."/>
            <person name="Ryu S."/>
            <person name="Kim W."/>
        </authorList>
    </citation>
    <scope>NUCLEOTIDE SEQUENCE [LARGE SCALE GENOMIC DNA]</scope>
    <source>
        <tissue evidence="1">Muscle</tissue>
    </source>
</reference>
<keyword evidence="2" id="KW-1185">Reference proteome</keyword>
<dbReference type="EMBL" id="VSRR010003005">
    <property type="protein sequence ID" value="MPC34196.1"/>
    <property type="molecule type" value="Genomic_DNA"/>
</dbReference>